<dbReference type="PATRIC" id="fig|92706.3.peg.2486"/>
<proteinExistence type="predicted"/>
<accession>A0A0F6Z6Z6</accession>
<dbReference type="RefSeq" id="WP_003859184.1">
    <property type="nucleotide sequence ID" value="NZ_CP011309.1"/>
</dbReference>
<name>A0A0F6Z6Z6_9CORY</name>
<dbReference type="InterPro" id="IPR027417">
    <property type="entry name" value="P-loop_NTPase"/>
</dbReference>
<dbReference type="Gene3D" id="3.40.50.300">
    <property type="entry name" value="P-loop containing nucleotide triphosphate hydrolases"/>
    <property type="match status" value="2"/>
</dbReference>
<sequence length="421" mass="46639">MTLHIVTGSPGCGKSTWMRNTAKPGDIQIGSDELTNALTGQQESKHHHTTTAKKISKAAREAAIQEAIKHRNQVDVWVLISNLTDSQAAQWRRHGARFIVIDPGYDLAMQRCRAHRPGYKHRLVDSWYDRRSEWPRDAEIIDPGELDSPGQYSAPPAKDKVKRGSVAVHVVTGPPAAGKSTYVRDRRQSGDVTIDYDTIANELSGLEPANHGHTQHIKQITKKARQAAIDAAISMDGDHTVWIIHSSPSPTLLQYYKSIGAVIDEVDPGKDVVMRRVKAERPASMLKVAAAWYANKTPQVPQAQATTTERGYGWSHQQKRESLLRAHTDGSPCWWCGLPMHKDKAKNWDQKALARDHLEADGAKNRSKADQLLHFTCNSQRQDGRNDHIRPAITGRHPSEPLDTSTVSGSGFSFGGVSFCT</sequence>
<evidence type="ECO:0000313" key="1">
    <source>
        <dbReference type="EMBL" id="AKF28191.1"/>
    </source>
</evidence>
<gene>
    <name evidence="1" type="ORF">YH66_11865</name>
</gene>
<protein>
    <submittedName>
        <fullName evidence="1">Uncharacterized protein</fullName>
    </submittedName>
</protein>
<organism evidence="1 2">
    <name type="scientific">[Brevibacterium] flavum</name>
    <dbReference type="NCBI Taxonomy" id="92706"/>
    <lineage>
        <taxon>Bacteria</taxon>
        <taxon>Bacillati</taxon>
        <taxon>Actinomycetota</taxon>
        <taxon>Actinomycetes</taxon>
        <taxon>Mycobacteriales</taxon>
        <taxon>Corynebacteriaceae</taxon>
        <taxon>Corynebacterium</taxon>
    </lineage>
</organism>
<dbReference type="Pfam" id="PF13671">
    <property type="entry name" value="AAA_33"/>
    <property type="match status" value="1"/>
</dbReference>
<keyword evidence="2" id="KW-1185">Reference proteome</keyword>
<dbReference type="Proteomes" id="UP000034037">
    <property type="component" value="Chromosome"/>
</dbReference>
<dbReference type="SUPFAM" id="SSF52540">
    <property type="entry name" value="P-loop containing nucleoside triphosphate hydrolases"/>
    <property type="match status" value="1"/>
</dbReference>
<dbReference type="AlphaFoldDB" id="A0A0F6Z6Z6"/>
<dbReference type="EMBL" id="CP011309">
    <property type="protein sequence ID" value="AKF28191.1"/>
    <property type="molecule type" value="Genomic_DNA"/>
</dbReference>
<evidence type="ECO:0000313" key="2">
    <source>
        <dbReference type="Proteomes" id="UP000034037"/>
    </source>
</evidence>
<dbReference type="HOGENOM" id="CLU_651624_0_0_11"/>
<reference evidence="1 2" key="1">
    <citation type="submission" date="2015-04" db="EMBL/GenBank/DDBJ databases">
        <title>Complete Genome Sequence of Brevibacterium flavum ATCC 15168.</title>
        <authorList>
            <person name="Ahn J."/>
            <person name="Park G."/>
            <person name="Jeon W."/>
            <person name="Jang Y."/>
            <person name="Jang M."/>
            <person name="Lee H."/>
            <person name="Lee H."/>
        </authorList>
    </citation>
    <scope>NUCLEOTIDE SEQUENCE [LARGE SCALE GENOMIC DNA]</scope>
    <source>
        <strain evidence="1 2">ATCC 15168</strain>
    </source>
</reference>